<keyword evidence="5 7" id="KW-0294">Fucose metabolism</keyword>
<dbReference type="Proteomes" id="UP000075670">
    <property type="component" value="Unassembled WGS sequence"/>
</dbReference>
<dbReference type="InterPro" id="IPR012888">
    <property type="entry name" value="Fucose_iso_N1"/>
</dbReference>
<dbReference type="SUPFAM" id="SSF53743">
    <property type="entry name" value="FucI/AraA N-terminal and middle domains"/>
    <property type="match status" value="1"/>
</dbReference>
<feature type="binding site" evidence="7">
    <location>
        <position position="366"/>
    </location>
    <ligand>
        <name>Mn(2+)</name>
        <dbReference type="ChEBI" id="CHEBI:29035"/>
    </ligand>
</feature>
<name>A0A151AWZ2_9FIRM</name>
<dbReference type="GO" id="GO:0008736">
    <property type="term" value="F:L-fucose isomerase activity"/>
    <property type="evidence" value="ECO:0007669"/>
    <property type="project" value="UniProtKB-UniRule"/>
</dbReference>
<dbReference type="InterPro" id="IPR038391">
    <property type="entry name" value="Fucose_iso_dom1_sf"/>
</dbReference>
<feature type="binding site" evidence="7">
    <location>
        <position position="342"/>
    </location>
    <ligand>
        <name>Mn(2+)</name>
        <dbReference type="ChEBI" id="CHEBI:29035"/>
    </ligand>
</feature>
<dbReference type="OrthoDB" id="9760430at2"/>
<evidence type="ECO:0000256" key="6">
    <source>
        <dbReference type="ARBA" id="ARBA00023277"/>
    </source>
</evidence>
<dbReference type="GO" id="GO:0008790">
    <property type="term" value="F:arabinose isomerase activity"/>
    <property type="evidence" value="ECO:0007669"/>
    <property type="project" value="TreeGrafter"/>
</dbReference>
<evidence type="ECO:0000256" key="2">
    <source>
        <dbReference type="ARBA" id="ARBA00022723"/>
    </source>
</evidence>
<dbReference type="PANTHER" id="PTHR37840">
    <property type="entry name" value="L-FUCOSE ISOMERASE"/>
    <property type="match status" value="1"/>
</dbReference>
<dbReference type="InterPro" id="IPR038393">
    <property type="entry name" value="Fuc_iso_dom3_sf"/>
</dbReference>
<accession>A0A151AWZ2</accession>
<dbReference type="Pfam" id="PF07882">
    <property type="entry name" value="Fucose_iso_N2"/>
    <property type="match status" value="1"/>
</dbReference>
<dbReference type="GO" id="GO:0019571">
    <property type="term" value="P:D-arabinose catabolic process"/>
    <property type="evidence" value="ECO:0007669"/>
    <property type="project" value="TreeGrafter"/>
</dbReference>
<dbReference type="InterPro" id="IPR012889">
    <property type="entry name" value="Fucose_isomerase_N2"/>
</dbReference>
<evidence type="ECO:0000313" key="11">
    <source>
        <dbReference type="EMBL" id="KYH32158.1"/>
    </source>
</evidence>
<keyword evidence="1 7" id="KW-0963">Cytoplasm</keyword>
<comment type="pathway">
    <text evidence="7">Carbohydrate degradation; L-fucose degradation; L-lactaldehyde and glycerone phosphate from L-fucose: step 1/3.</text>
</comment>
<dbReference type="PANTHER" id="PTHR37840:SF1">
    <property type="entry name" value="L-FUCOSE ISOMERASE"/>
    <property type="match status" value="1"/>
</dbReference>
<gene>
    <name evidence="7 11" type="primary">fucI</name>
    <name evidence="11" type="ORF">MOMUL_17330</name>
</gene>
<evidence type="ECO:0000256" key="5">
    <source>
        <dbReference type="ARBA" id="ARBA00023253"/>
    </source>
</evidence>
<comment type="caution">
    <text evidence="11">The sequence shown here is derived from an EMBL/GenBank/DDBJ whole genome shotgun (WGS) entry which is preliminary data.</text>
</comment>
<feature type="active site" description="Proton acceptor" evidence="7">
    <location>
        <position position="366"/>
    </location>
</feature>
<evidence type="ECO:0000259" key="10">
    <source>
        <dbReference type="Pfam" id="PF07882"/>
    </source>
</evidence>
<protein>
    <recommendedName>
        <fullName evidence="7">L-fucose isomerase</fullName>
        <shortName evidence="7">FucIase</shortName>
        <ecNumber evidence="7">5.3.1.25</ecNumber>
    </recommendedName>
    <alternativeName>
        <fullName evidence="7">6-deoxy-L-galactose isomerase</fullName>
    </alternativeName>
</protein>
<dbReference type="InterPro" id="IPR005763">
    <property type="entry name" value="Fucose_isomerase"/>
</dbReference>
<dbReference type="Pfam" id="PF02952">
    <property type="entry name" value="Fucose_iso_C"/>
    <property type="match status" value="1"/>
</dbReference>
<dbReference type="NCBIfam" id="TIGR01089">
    <property type="entry name" value="fucI"/>
    <property type="match status" value="1"/>
</dbReference>
<dbReference type="Gene3D" id="3.40.275.10">
    <property type="entry name" value="L-fucose Isomerase, Chain A, domain 2"/>
    <property type="match status" value="1"/>
</dbReference>
<dbReference type="Gene3D" id="3.20.14.10">
    <property type="entry name" value="L-fucose/L-arabinose isomerase, C-terminal"/>
    <property type="match status" value="1"/>
</dbReference>
<keyword evidence="3 7" id="KW-0464">Manganese</keyword>
<comment type="function">
    <text evidence="7">Converts the aldose L-fucose into the corresponding ketose L-fuculose.</text>
</comment>
<sequence>MKDTLFLNARLPKIGIRPIIDGRRNGVRESLENTTMGMARRVKKLLEANLRYPNGAPVECVIADTTIGGVAEAARCAEKFAREGVGLTISVTPCWCYGSETIDMDPFMPKAIWGFNGTERPGAVYLAAALAGHNQKGLPAFGIYGRDVQDAGDEKIPDDVAQKILQFARAGMAVALMRGKSYLSIGNVSMGIAGSIVDPHFFESYLGMRCEYVDMSEITRRIEEVIYDQEEYARAMQWVKENCKEGADRNPPDKQAGWEQKDNEWSTSVKMALICRDLMVGNPRLADMGYKEEAEGHNALAAGFQGQRQWTDHFPNGDFMEAILNSSFDWNGIRRPYIMATENDSLNGVAMLFGYLLTNTAQVFADVRTFWSPAAVKRVTGKELEGIAAGGIIHLINSGAAALDGSGRMLKDGRPAMKPFWEIAPEDVKACLEATTWWPAVREYFRGGGFSSKFVTKGGMPITLSRVNIIKGLGPVLQIAEGYTVELPEDIHRVLDDRTDPSWPTTWFAPRLTGKGAFTDVYSVMNNWGANHGAFSYGHIGADLITLASILRIPVCMHNVPPERIFRPSAWSAFGTEDLEGADYRACRNFGPLYGKY</sequence>
<keyword evidence="12" id="KW-1185">Reference proteome</keyword>
<dbReference type="HAMAP" id="MF_01254">
    <property type="entry name" value="Fucose_iso"/>
    <property type="match status" value="1"/>
</dbReference>
<dbReference type="GO" id="GO:0042355">
    <property type="term" value="P:L-fucose catabolic process"/>
    <property type="evidence" value="ECO:0007669"/>
    <property type="project" value="UniProtKB-UniRule"/>
</dbReference>
<dbReference type="InterPro" id="IPR015888">
    <property type="entry name" value="Fuc_isomerase_C"/>
</dbReference>
<feature type="domain" description="L-fucose isomerase N-terminal-2" evidence="10">
    <location>
        <begin position="180"/>
        <end position="359"/>
    </location>
</feature>
<dbReference type="Gene3D" id="3.40.50.1070">
    <property type="match status" value="1"/>
</dbReference>
<keyword evidence="2 7" id="KW-0479">Metal-binding</keyword>
<evidence type="ECO:0000256" key="4">
    <source>
        <dbReference type="ARBA" id="ARBA00023235"/>
    </source>
</evidence>
<comment type="similarity">
    <text evidence="7">Belongs to the L-fucose isomerase family.</text>
</comment>
<dbReference type="InterPro" id="IPR009015">
    <property type="entry name" value="Fucose_isomerase_N/cen_sf"/>
</dbReference>
<comment type="subcellular location">
    <subcellularLocation>
        <location evidence="7">Cytoplasm</location>
    </subcellularLocation>
</comment>
<dbReference type="InterPro" id="IPR038392">
    <property type="entry name" value="Fucose_isomerase_dom2_sf"/>
</dbReference>
<dbReference type="Pfam" id="PF07881">
    <property type="entry name" value="Fucose_iso_N1"/>
    <property type="match status" value="1"/>
</dbReference>
<comment type="cofactor">
    <cofactor evidence="7">
        <name>Mn(2+)</name>
        <dbReference type="ChEBI" id="CHEBI:29035"/>
    </cofactor>
</comment>
<dbReference type="RefSeq" id="WP_062284028.1">
    <property type="nucleotide sequence ID" value="NZ_LTBC01000005.1"/>
</dbReference>
<feature type="active site" description="Proton acceptor" evidence="7">
    <location>
        <position position="342"/>
    </location>
</feature>
<evidence type="ECO:0000259" key="9">
    <source>
        <dbReference type="Pfam" id="PF07881"/>
    </source>
</evidence>
<evidence type="ECO:0000256" key="7">
    <source>
        <dbReference type="HAMAP-Rule" id="MF_01254"/>
    </source>
</evidence>
<dbReference type="EMBL" id="LTBC01000005">
    <property type="protein sequence ID" value="KYH32158.1"/>
    <property type="molecule type" value="Genomic_DNA"/>
</dbReference>
<evidence type="ECO:0000313" key="12">
    <source>
        <dbReference type="Proteomes" id="UP000075670"/>
    </source>
</evidence>
<dbReference type="PATRIC" id="fig|1122241.3.peg.1830"/>
<evidence type="ECO:0000259" key="8">
    <source>
        <dbReference type="Pfam" id="PF02952"/>
    </source>
</evidence>
<dbReference type="GO" id="GO:0005737">
    <property type="term" value="C:cytoplasm"/>
    <property type="evidence" value="ECO:0007669"/>
    <property type="project" value="UniProtKB-SubCell"/>
</dbReference>
<feature type="domain" description="L-fucose isomerase C-terminal" evidence="8">
    <location>
        <begin position="395"/>
        <end position="558"/>
    </location>
</feature>
<dbReference type="NCBIfam" id="NF008220">
    <property type="entry name" value="PRK10991.1"/>
    <property type="match status" value="1"/>
</dbReference>
<proteinExistence type="inferred from homology"/>
<evidence type="ECO:0000256" key="1">
    <source>
        <dbReference type="ARBA" id="ARBA00022490"/>
    </source>
</evidence>
<reference evidence="11 12" key="1">
    <citation type="submission" date="2016-02" db="EMBL/GenBank/DDBJ databases">
        <title>Genome sequence of Moorella mulderi DSM 14980.</title>
        <authorList>
            <person name="Poehlein A."/>
            <person name="Daniel R."/>
        </authorList>
    </citation>
    <scope>NUCLEOTIDE SEQUENCE [LARGE SCALE GENOMIC DNA]</scope>
    <source>
        <strain evidence="11 12">DSM 14980</strain>
    </source>
</reference>
<dbReference type="FunFam" id="3.20.14.10:FF:000001">
    <property type="entry name" value="L-fucose isomerase"/>
    <property type="match status" value="1"/>
</dbReference>
<dbReference type="AlphaFoldDB" id="A0A151AWZ2"/>
<dbReference type="InterPro" id="IPR004216">
    <property type="entry name" value="Fuc/Ara_isomerase_C"/>
</dbReference>
<dbReference type="SUPFAM" id="SSF50443">
    <property type="entry name" value="FucI/AraA C-terminal domain-like"/>
    <property type="match status" value="1"/>
</dbReference>
<dbReference type="GO" id="GO:0030145">
    <property type="term" value="F:manganese ion binding"/>
    <property type="evidence" value="ECO:0007669"/>
    <property type="project" value="UniProtKB-UniRule"/>
</dbReference>
<dbReference type="EC" id="5.3.1.25" evidence="7"/>
<feature type="domain" description="L-fucose isomerase N-terminal-1" evidence="9">
    <location>
        <begin position="12"/>
        <end position="179"/>
    </location>
</feature>
<comment type="catalytic activity">
    <reaction evidence="7">
        <text>L-fucose = L-fuculose</text>
        <dbReference type="Rhea" id="RHEA:17233"/>
        <dbReference type="ChEBI" id="CHEBI:2181"/>
        <dbReference type="ChEBI" id="CHEBI:17617"/>
        <dbReference type="EC" id="5.3.1.25"/>
    </reaction>
</comment>
<evidence type="ECO:0000256" key="3">
    <source>
        <dbReference type="ARBA" id="ARBA00023211"/>
    </source>
</evidence>
<keyword evidence="6 7" id="KW-0119">Carbohydrate metabolism</keyword>
<dbReference type="UniPathway" id="UPA00563">
    <property type="reaction ID" value="UER00624"/>
</dbReference>
<feature type="binding site" evidence="7">
    <location>
        <position position="532"/>
    </location>
    <ligand>
        <name>Mn(2+)</name>
        <dbReference type="ChEBI" id="CHEBI:29035"/>
    </ligand>
</feature>
<dbReference type="FunFam" id="3.40.50.1070:FF:000001">
    <property type="entry name" value="L-fucose isomerase"/>
    <property type="match status" value="1"/>
</dbReference>
<organism evidence="11 12">
    <name type="scientific">Moorella mulderi DSM 14980</name>
    <dbReference type="NCBI Taxonomy" id="1122241"/>
    <lineage>
        <taxon>Bacteria</taxon>
        <taxon>Bacillati</taxon>
        <taxon>Bacillota</taxon>
        <taxon>Clostridia</taxon>
        <taxon>Neomoorellales</taxon>
        <taxon>Neomoorellaceae</taxon>
        <taxon>Neomoorella</taxon>
    </lineage>
</organism>
<keyword evidence="4 7" id="KW-0413">Isomerase</keyword>